<organism evidence="3 4">
    <name type="scientific">Cyclobacterium xiamenense</name>
    <dbReference type="NCBI Taxonomy" id="1297121"/>
    <lineage>
        <taxon>Bacteria</taxon>
        <taxon>Pseudomonadati</taxon>
        <taxon>Bacteroidota</taxon>
        <taxon>Cytophagia</taxon>
        <taxon>Cytophagales</taxon>
        <taxon>Cyclobacteriaceae</taxon>
        <taxon>Cyclobacterium</taxon>
    </lineage>
</organism>
<proteinExistence type="predicted"/>
<accession>A0A1H6VG54</accession>
<dbReference type="OrthoDB" id="9798407at2"/>
<dbReference type="GO" id="GO:0016853">
    <property type="term" value="F:isomerase activity"/>
    <property type="evidence" value="ECO:0007669"/>
    <property type="project" value="UniProtKB-KW"/>
</dbReference>
<dbReference type="STRING" id="1416801.SAMN05192553_10215"/>
<dbReference type="AlphaFoldDB" id="A0A1H6VG54"/>
<protein>
    <submittedName>
        <fullName evidence="3">Sugar phosphate isomerase/epimerase</fullName>
    </submittedName>
</protein>
<dbReference type="InterPro" id="IPR050312">
    <property type="entry name" value="IolE/XylAMocC-like"/>
</dbReference>
<gene>
    <name evidence="3" type="ORF">SAMN05192553_10215</name>
</gene>
<evidence type="ECO:0000313" key="4">
    <source>
        <dbReference type="Proteomes" id="UP000199403"/>
    </source>
</evidence>
<dbReference type="Pfam" id="PF01261">
    <property type="entry name" value="AP_endonuc_2"/>
    <property type="match status" value="1"/>
</dbReference>
<feature type="compositionally biased region" description="Polar residues" evidence="1">
    <location>
        <begin position="216"/>
        <end position="229"/>
    </location>
</feature>
<keyword evidence="4" id="KW-1185">Reference proteome</keyword>
<evidence type="ECO:0000256" key="1">
    <source>
        <dbReference type="SAM" id="MobiDB-lite"/>
    </source>
</evidence>
<dbReference type="SUPFAM" id="SSF51658">
    <property type="entry name" value="Xylose isomerase-like"/>
    <property type="match status" value="1"/>
</dbReference>
<evidence type="ECO:0000259" key="2">
    <source>
        <dbReference type="Pfam" id="PF01261"/>
    </source>
</evidence>
<evidence type="ECO:0000313" key="3">
    <source>
        <dbReference type="EMBL" id="SEJ02716.1"/>
    </source>
</evidence>
<reference evidence="4" key="1">
    <citation type="submission" date="2016-10" db="EMBL/GenBank/DDBJ databases">
        <authorList>
            <person name="Varghese N."/>
            <person name="Submissions S."/>
        </authorList>
    </citation>
    <scope>NUCLEOTIDE SEQUENCE [LARGE SCALE GENOMIC DNA]</scope>
    <source>
        <strain evidence="4">IBRC-M 10761</strain>
    </source>
</reference>
<feature type="region of interest" description="Disordered" evidence="1">
    <location>
        <begin position="210"/>
        <end position="229"/>
    </location>
</feature>
<dbReference type="InterPro" id="IPR036237">
    <property type="entry name" value="Xyl_isomerase-like_sf"/>
</dbReference>
<dbReference type="RefSeq" id="WP_092170362.1">
    <property type="nucleotide sequence ID" value="NZ_FNZH01000002.1"/>
</dbReference>
<dbReference type="InterPro" id="IPR013022">
    <property type="entry name" value="Xyl_isomerase-like_TIM-brl"/>
</dbReference>
<dbReference type="PANTHER" id="PTHR12110">
    <property type="entry name" value="HYDROXYPYRUVATE ISOMERASE"/>
    <property type="match status" value="1"/>
</dbReference>
<feature type="domain" description="Xylose isomerase-like TIM barrel" evidence="2">
    <location>
        <begin position="48"/>
        <end position="268"/>
    </location>
</feature>
<dbReference type="Gene3D" id="3.20.20.150">
    <property type="entry name" value="Divalent-metal-dependent TIM barrel enzymes"/>
    <property type="match status" value="1"/>
</dbReference>
<dbReference type="EMBL" id="FNZH01000002">
    <property type="protein sequence ID" value="SEJ02716.1"/>
    <property type="molecule type" value="Genomic_DNA"/>
</dbReference>
<dbReference type="Proteomes" id="UP000199403">
    <property type="component" value="Unassembled WGS sequence"/>
</dbReference>
<dbReference type="PANTHER" id="PTHR12110:SF41">
    <property type="entry name" value="INOSOSE DEHYDRATASE"/>
    <property type="match status" value="1"/>
</dbReference>
<name>A0A1H6VG54_9BACT</name>
<sequence>MNKPLLLLVFATLLLVESTNDLQAQKIGLQLYSLREQMKTDVERYHQLINQWGIRYIEGGGTYGLSEKKYKALLEKYGLQLVSVGGTFEEMRDNPQAVIERARFFGANYIVTFWIPHASGSFGEAEAKEALEVFNRAGRMAKEAGLTFCYHPHGYEFTPYEGGTLFDYILENAEHFAFEMDVFWVKMAGADPLALLKAYPDKFPLLHLKDRKPGTPGSSDGTGDKQSNVVLGEGDIDVEGIIRHAKMAGTDYLFIEDESSRSVAQIPQSVYFIQSILAE</sequence>
<keyword evidence="3" id="KW-0413">Isomerase</keyword>